<evidence type="ECO:0000256" key="4">
    <source>
        <dbReference type="ARBA" id="ARBA00023163"/>
    </source>
</evidence>
<keyword evidence="7" id="KW-1185">Reference proteome</keyword>
<keyword evidence="5" id="KW-0539">Nucleus</keyword>
<gene>
    <name evidence="6" type="ORF">CDV56_108258</name>
</gene>
<evidence type="ECO:0000256" key="5">
    <source>
        <dbReference type="ARBA" id="ARBA00023242"/>
    </source>
</evidence>
<name>A0A397GZM5_ASPTH</name>
<dbReference type="AlphaFoldDB" id="A0A397GZM5"/>
<dbReference type="OrthoDB" id="5423818at2759"/>
<evidence type="ECO:0000313" key="7">
    <source>
        <dbReference type="Proteomes" id="UP000215305"/>
    </source>
</evidence>
<evidence type="ECO:0000256" key="3">
    <source>
        <dbReference type="ARBA" id="ARBA00023015"/>
    </source>
</evidence>
<dbReference type="GO" id="GO:0046872">
    <property type="term" value="F:metal ion binding"/>
    <property type="evidence" value="ECO:0007669"/>
    <property type="project" value="UniProtKB-KW"/>
</dbReference>
<evidence type="ECO:0000256" key="1">
    <source>
        <dbReference type="ARBA" id="ARBA00022723"/>
    </source>
</evidence>
<dbReference type="PANTHER" id="PTHR47660">
    <property type="entry name" value="TRANSCRIPTION FACTOR WITH C2H2 AND ZN(2)-CYS(6) DNA BINDING DOMAIN (EUROFUNG)-RELATED-RELATED"/>
    <property type="match status" value="1"/>
</dbReference>
<keyword evidence="2" id="KW-0862">Zinc</keyword>
<dbReference type="VEuPathDB" id="FungiDB:CDV56_108258"/>
<reference evidence="6" key="1">
    <citation type="submission" date="2018-08" db="EMBL/GenBank/DDBJ databases">
        <title>Draft genome sequence of azole-resistant Aspergillus thermomutatus (Neosartorya pseudofischeri) strain HMR AF 39, isolated from a human nasal aspirate.</title>
        <authorList>
            <person name="Parent-Michaud M."/>
            <person name="Dufresne P.J."/>
            <person name="Fournier E."/>
            <person name="Martineau C."/>
            <person name="Moreira S."/>
            <person name="Perkins V."/>
            <person name="De Repentigny L."/>
            <person name="Dufresne S.F."/>
        </authorList>
    </citation>
    <scope>NUCLEOTIDE SEQUENCE [LARGE SCALE GENOMIC DNA]</scope>
    <source>
        <strain evidence="6">HMR AF 39</strain>
    </source>
</reference>
<keyword evidence="1" id="KW-0479">Metal-binding</keyword>
<dbReference type="GeneID" id="38130232"/>
<dbReference type="STRING" id="41047.A0A397GZM5"/>
<keyword evidence="4" id="KW-0804">Transcription</keyword>
<dbReference type="RefSeq" id="XP_026614712.1">
    <property type="nucleotide sequence ID" value="XM_026761877.1"/>
</dbReference>
<organism evidence="6 7">
    <name type="scientific">Aspergillus thermomutatus</name>
    <name type="common">Neosartorya pseudofischeri</name>
    <dbReference type="NCBI Taxonomy" id="41047"/>
    <lineage>
        <taxon>Eukaryota</taxon>
        <taxon>Fungi</taxon>
        <taxon>Dikarya</taxon>
        <taxon>Ascomycota</taxon>
        <taxon>Pezizomycotina</taxon>
        <taxon>Eurotiomycetes</taxon>
        <taxon>Eurotiomycetidae</taxon>
        <taxon>Eurotiales</taxon>
        <taxon>Aspergillaceae</taxon>
        <taxon>Aspergillus</taxon>
        <taxon>Aspergillus subgen. Fumigati</taxon>
    </lineage>
</organism>
<protein>
    <recommendedName>
        <fullName evidence="8">Transcription factor domain-containing protein</fullName>
    </recommendedName>
</protein>
<dbReference type="PANTHER" id="PTHR47660:SF3">
    <property type="entry name" value="FINGER DOMAIN PROTEIN, PUTATIVE (AFU_ORTHOLOGUE AFUA_4G03310)-RELATED"/>
    <property type="match status" value="1"/>
</dbReference>
<sequence length="230" mass="25640">MEQWDALHAMLLYEILEMGVAPVDESESWKRKRRTKGLKSPFLSKMTQCFSRSYLESHDAALLPAPDAHGSWVKWAVTETARRTIFLANIVNFFSNRDFESGRQSPYYEPLNDELIMKMPLPCNQALWSARTEDEWRKASQMATPTSPAGSPGTTDPFSTFAAAAGAGAGGPHIPVGEQLPNTHQQPSLKVLFSKFAKDYLRANFATNAGFADSNELRSFIILCALEQFS</sequence>
<dbReference type="Proteomes" id="UP000215305">
    <property type="component" value="Unassembled WGS sequence"/>
</dbReference>
<keyword evidence="3" id="KW-0805">Transcription regulation</keyword>
<accession>A0A397GZM5</accession>
<evidence type="ECO:0000256" key="2">
    <source>
        <dbReference type="ARBA" id="ARBA00022833"/>
    </source>
</evidence>
<evidence type="ECO:0000313" key="6">
    <source>
        <dbReference type="EMBL" id="RHZ56432.1"/>
    </source>
</evidence>
<comment type="caution">
    <text evidence="6">The sequence shown here is derived from an EMBL/GenBank/DDBJ whole genome shotgun (WGS) entry which is preliminary data.</text>
</comment>
<evidence type="ECO:0008006" key="8">
    <source>
        <dbReference type="Google" id="ProtNLM"/>
    </source>
</evidence>
<proteinExistence type="predicted"/>
<dbReference type="EMBL" id="NKHU02000089">
    <property type="protein sequence ID" value="RHZ56432.1"/>
    <property type="molecule type" value="Genomic_DNA"/>
</dbReference>